<reference evidence="1 2" key="1">
    <citation type="journal article" date="2018" name="Mol. Plant">
        <title>The genome of Artemisia annua provides insight into the evolution of Asteraceae family and artemisinin biosynthesis.</title>
        <authorList>
            <person name="Shen Q."/>
            <person name="Zhang L."/>
            <person name="Liao Z."/>
            <person name="Wang S."/>
            <person name="Yan T."/>
            <person name="Shi P."/>
            <person name="Liu M."/>
            <person name="Fu X."/>
            <person name="Pan Q."/>
            <person name="Wang Y."/>
            <person name="Lv Z."/>
            <person name="Lu X."/>
            <person name="Zhang F."/>
            <person name="Jiang W."/>
            <person name="Ma Y."/>
            <person name="Chen M."/>
            <person name="Hao X."/>
            <person name="Li L."/>
            <person name="Tang Y."/>
            <person name="Lv G."/>
            <person name="Zhou Y."/>
            <person name="Sun X."/>
            <person name="Brodelius P.E."/>
            <person name="Rose J.K.C."/>
            <person name="Tang K."/>
        </authorList>
    </citation>
    <scope>NUCLEOTIDE SEQUENCE [LARGE SCALE GENOMIC DNA]</scope>
    <source>
        <strain evidence="2">cv. Huhao1</strain>
        <tissue evidence="1">Leaf</tissue>
    </source>
</reference>
<proteinExistence type="predicted"/>
<evidence type="ECO:0000313" key="2">
    <source>
        <dbReference type="Proteomes" id="UP000245207"/>
    </source>
</evidence>
<comment type="caution">
    <text evidence="1">The sequence shown here is derived from an EMBL/GenBank/DDBJ whole genome shotgun (WGS) entry which is preliminary data.</text>
</comment>
<dbReference type="EMBL" id="PKPP01003415">
    <property type="protein sequence ID" value="PWA69545.1"/>
    <property type="molecule type" value="Genomic_DNA"/>
</dbReference>
<sequence length="88" mass="10058">MATPVEPPGGIWAEGKHYFWQSLFELDTQYVPIKPIGRGAYGIICIRLLSHLSHFQKILPIFPVQDYCSMYGKDMFWLIGEITGINLV</sequence>
<dbReference type="STRING" id="35608.A0A2U1N7P7"/>
<evidence type="ECO:0000313" key="1">
    <source>
        <dbReference type="EMBL" id="PWA69545.1"/>
    </source>
</evidence>
<gene>
    <name evidence="1" type="ORF">CTI12_AA296200</name>
</gene>
<dbReference type="AlphaFoldDB" id="A0A2U1N7P7"/>
<name>A0A2U1N7P7_ARTAN</name>
<dbReference type="Proteomes" id="UP000245207">
    <property type="component" value="Unassembled WGS sequence"/>
</dbReference>
<dbReference type="OrthoDB" id="192887at2759"/>
<protein>
    <submittedName>
        <fullName evidence="1">Uncharacterized protein</fullName>
    </submittedName>
</protein>
<keyword evidence="2" id="KW-1185">Reference proteome</keyword>
<organism evidence="1 2">
    <name type="scientific">Artemisia annua</name>
    <name type="common">Sweet wormwood</name>
    <dbReference type="NCBI Taxonomy" id="35608"/>
    <lineage>
        <taxon>Eukaryota</taxon>
        <taxon>Viridiplantae</taxon>
        <taxon>Streptophyta</taxon>
        <taxon>Embryophyta</taxon>
        <taxon>Tracheophyta</taxon>
        <taxon>Spermatophyta</taxon>
        <taxon>Magnoliopsida</taxon>
        <taxon>eudicotyledons</taxon>
        <taxon>Gunneridae</taxon>
        <taxon>Pentapetalae</taxon>
        <taxon>asterids</taxon>
        <taxon>campanulids</taxon>
        <taxon>Asterales</taxon>
        <taxon>Asteraceae</taxon>
        <taxon>Asteroideae</taxon>
        <taxon>Anthemideae</taxon>
        <taxon>Artemisiinae</taxon>
        <taxon>Artemisia</taxon>
    </lineage>
</organism>
<accession>A0A2U1N7P7</accession>